<dbReference type="Pfam" id="PF01435">
    <property type="entry name" value="Peptidase_M48"/>
    <property type="match status" value="1"/>
</dbReference>
<keyword evidence="1 9" id="KW-0645">Protease</keyword>
<evidence type="ECO:0000256" key="6">
    <source>
        <dbReference type="ARBA" id="ARBA00044456"/>
    </source>
</evidence>
<feature type="transmembrane region" description="Helical" evidence="9">
    <location>
        <begin position="181"/>
        <end position="201"/>
    </location>
</feature>
<feature type="active site" evidence="7">
    <location>
        <position position="329"/>
    </location>
</feature>
<keyword evidence="2 8" id="KW-0479">Metal-binding</keyword>
<dbReference type="OrthoDB" id="5824943at2759"/>
<evidence type="ECO:0000259" key="12">
    <source>
        <dbReference type="Pfam" id="PF16491"/>
    </source>
</evidence>
<proteinExistence type="inferred from homology"/>
<evidence type="ECO:0000256" key="2">
    <source>
        <dbReference type="ARBA" id="ARBA00022723"/>
    </source>
</evidence>
<feature type="transmembrane region" description="Helical" evidence="9">
    <location>
        <begin position="6"/>
        <end position="24"/>
    </location>
</feature>
<feature type="transmembrane region" description="Helical" evidence="9">
    <location>
        <begin position="109"/>
        <end position="130"/>
    </location>
</feature>
<dbReference type="GO" id="GO:0004222">
    <property type="term" value="F:metalloendopeptidase activity"/>
    <property type="evidence" value="ECO:0007669"/>
    <property type="project" value="UniProtKB-UniRule"/>
</dbReference>
<evidence type="ECO:0000313" key="14">
    <source>
        <dbReference type="Proteomes" id="UP000580250"/>
    </source>
</evidence>
<comment type="similarity">
    <text evidence="9">Belongs to the peptidase M48A family.</text>
</comment>
<evidence type="ECO:0000313" key="13">
    <source>
        <dbReference type="EMBL" id="CAD2191749.1"/>
    </source>
</evidence>
<dbReference type="EC" id="3.4.24.84" evidence="9"/>
<feature type="binding site" evidence="8">
    <location>
        <position position="410"/>
    </location>
    <ligand>
        <name>Zn(2+)</name>
        <dbReference type="ChEBI" id="CHEBI:29105"/>
        <note>catalytic</note>
    </ligand>
</feature>
<dbReference type="Pfam" id="PF16491">
    <property type="entry name" value="Peptidase_M48_N"/>
    <property type="match status" value="1"/>
</dbReference>
<feature type="transmembrane region" description="Helical" evidence="9">
    <location>
        <begin position="339"/>
        <end position="359"/>
    </location>
</feature>
<keyword evidence="9" id="KW-1133">Transmembrane helix</keyword>
<organism evidence="13 14">
    <name type="scientific">Meloidogyne enterolobii</name>
    <name type="common">Root-knot nematode worm</name>
    <name type="synonym">Meloidogyne mayaguensis</name>
    <dbReference type="NCBI Taxonomy" id="390850"/>
    <lineage>
        <taxon>Eukaryota</taxon>
        <taxon>Metazoa</taxon>
        <taxon>Ecdysozoa</taxon>
        <taxon>Nematoda</taxon>
        <taxon>Chromadorea</taxon>
        <taxon>Rhabditida</taxon>
        <taxon>Tylenchina</taxon>
        <taxon>Tylenchomorpha</taxon>
        <taxon>Tylenchoidea</taxon>
        <taxon>Meloidogynidae</taxon>
        <taxon>Meloidogyninae</taxon>
        <taxon>Meloidogyne</taxon>
    </lineage>
</organism>
<dbReference type="AlphaFoldDB" id="A0A6V7WXG2"/>
<dbReference type="Gene3D" id="3.30.2010.10">
    <property type="entry name" value="Metalloproteases ('zincins'), catalytic domain"/>
    <property type="match status" value="1"/>
</dbReference>
<feature type="transmembrane region" description="Helical" evidence="9">
    <location>
        <begin position="78"/>
        <end position="97"/>
    </location>
</feature>
<keyword evidence="4 8" id="KW-0862">Zinc</keyword>
<dbReference type="GO" id="GO:0005789">
    <property type="term" value="C:endoplasmic reticulum membrane"/>
    <property type="evidence" value="ECO:0007669"/>
    <property type="project" value="UniProtKB-SubCell"/>
</dbReference>
<evidence type="ECO:0000256" key="3">
    <source>
        <dbReference type="ARBA" id="ARBA00022801"/>
    </source>
</evidence>
<feature type="binding site" evidence="8">
    <location>
        <position position="332"/>
    </location>
    <ligand>
        <name>Zn(2+)</name>
        <dbReference type="ChEBI" id="CHEBI:29105"/>
        <note>catalytic</note>
    </ligand>
</feature>
<accession>A0A6V7WXG2</accession>
<dbReference type="Proteomes" id="UP000580250">
    <property type="component" value="Unassembled WGS sequence"/>
</dbReference>
<feature type="binding site" evidence="8">
    <location>
        <position position="328"/>
    </location>
    <ligand>
        <name>Zn(2+)</name>
        <dbReference type="ChEBI" id="CHEBI:29105"/>
        <note>catalytic</note>
    </ligand>
</feature>
<evidence type="ECO:0000256" key="5">
    <source>
        <dbReference type="ARBA" id="ARBA00023049"/>
    </source>
</evidence>
<evidence type="ECO:0000256" key="8">
    <source>
        <dbReference type="PIRSR" id="PIRSR627057-2"/>
    </source>
</evidence>
<dbReference type="PANTHER" id="PTHR10120">
    <property type="entry name" value="CAAX PRENYL PROTEASE 1"/>
    <property type="match status" value="1"/>
</dbReference>
<name>A0A6V7WXG2_MELEN</name>
<keyword evidence="3 9" id="KW-0378">Hydrolase</keyword>
<keyword evidence="9" id="KW-0472">Membrane</keyword>
<comment type="function">
    <text evidence="9">Proteolytically removes the C-terminal three residues of farnesylated proteins.</text>
</comment>
<feature type="active site" description="Proton donor" evidence="7">
    <location>
        <position position="414"/>
    </location>
</feature>
<comment type="subcellular location">
    <subcellularLocation>
        <location evidence="9">Endoplasmic reticulum membrane</location>
        <topology evidence="9">Multi-pass membrane protein</topology>
    </subcellularLocation>
</comment>
<evidence type="ECO:0000256" key="9">
    <source>
        <dbReference type="RuleBase" id="RU366005"/>
    </source>
</evidence>
<protein>
    <recommendedName>
        <fullName evidence="9">CAAX prenyl protease</fullName>
        <ecNumber evidence="9">3.4.24.84</ecNumber>
    </recommendedName>
</protein>
<gene>
    <name evidence="13" type="ORF">MENT_LOCUS44599</name>
</gene>
<dbReference type="InterPro" id="IPR032456">
    <property type="entry name" value="Peptidase_M48_N"/>
</dbReference>
<feature type="domain" description="Peptidase M48" evidence="11">
    <location>
        <begin position="214"/>
        <end position="466"/>
    </location>
</feature>
<reference evidence="13 14" key="1">
    <citation type="submission" date="2020-08" db="EMBL/GenBank/DDBJ databases">
        <authorList>
            <person name="Koutsovoulos G."/>
            <person name="Danchin GJ E."/>
        </authorList>
    </citation>
    <scope>NUCLEOTIDE SEQUENCE [LARGE SCALE GENOMIC DNA]</scope>
</reference>
<dbReference type="InterPro" id="IPR027057">
    <property type="entry name" value="CAXX_Prtase_1"/>
</dbReference>
<sequence>MDPTAIFWFIYSFYSATFIWNFYLTLRQYNVYRKTETRPEEVYEIISEEDFGYHRNYYLDKLTFDSYKLVAQKTLSTIILFCNLIPWLWSICGRYGLFIKPESGESFQSVLFILFYAFIEGLIELPFSYYETFYIDLKHGTKNETVSFFFIDRAKKFCLILLISSPLVAANAWIVQEGGQYSYIYVWAFVSVYLMLMAFIYPDVIAPLFDKYTPLQESELKTKIEALANKIGFPLKNIYVVEESKRSTHSNAYIFGFWKNKKIVLYDTLLGEEMNKSIQADQKTESETTTKTSSETFEEETNSKTTNKTLEGESLNMQHDEIVAILGHELGHWCEYHSMWMFIFAELNMLLVFFVFGSLHQQSNLYLAFGFLSSAQQPSLIGILLVSQYVFAPYNELMYSAACFMKRRCEFAADAFAARLGFVSQLSTGLVKLEENNLSSPINDWLYSACKYSHPQVIERLEVLRKFM</sequence>
<comment type="caution">
    <text evidence="13">The sequence shown here is derived from an EMBL/GenBank/DDBJ whole genome shotgun (WGS) entry which is preliminary data.</text>
</comment>
<dbReference type="InterPro" id="IPR001915">
    <property type="entry name" value="Peptidase_M48"/>
</dbReference>
<feature type="transmembrane region" description="Helical" evidence="9">
    <location>
        <begin position="365"/>
        <end position="391"/>
    </location>
</feature>
<comment type="cofactor">
    <cofactor evidence="8 9">
        <name>Zn(2+)</name>
        <dbReference type="ChEBI" id="CHEBI:29105"/>
    </cofactor>
    <text evidence="8 9">Binds 1 zinc ion per subunit.</text>
</comment>
<keyword evidence="5 9" id="KW-0482">Metalloprotease</keyword>
<evidence type="ECO:0000256" key="7">
    <source>
        <dbReference type="PIRSR" id="PIRSR627057-1"/>
    </source>
</evidence>
<dbReference type="CDD" id="cd07343">
    <property type="entry name" value="M48A_Zmpste24p_like"/>
    <property type="match status" value="1"/>
</dbReference>
<dbReference type="GO" id="GO:0046872">
    <property type="term" value="F:metal ion binding"/>
    <property type="evidence" value="ECO:0007669"/>
    <property type="project" value="UniProtKB-UniRule"/>
</dbReference>
<feature type="transmembrane region" description="Helical" evidence="9">
    <location>
        <begin position="157"/>
        <end position="175"/>
    </location>
</feature>
<dbReference type="GO" id="GO:0071586">
    <property type="term" value="P:CAAX-box protein processing"/>
    <property type="evidence" value="ECO:0007669"/>
    <property type="project" value="UniProtKB-UniRule"/>
</dbReference>
<keyword evidence="9" id="KW-0812">Transmembrane</keyword>
<keyword evidence="9" id="KW-0256">Endoplasmic reticulum</keyword>
<feature type="region of interest" description="Disordered" evidence="10">
    <location>
        <begin position="278"/>
        <end position="306"/>
    </location>
</feature>
<evidence type="ECO:0000256" key="10">
    <source>
        <dbReference type="SAM" id="MobiDB-lite"/>
    </source>
</evidence>
<dbReference type="EMBL" id="CAJEWN010000898">
    <property type="protein sequence ID" value="CAD2191749.1"/>
    <property type="molecule type" value="Genomic_DNA"/>
</dbReference>
<comment type="catalytic activity">
    <reaction evidence="6 9">
        <text>Hydrolyzes the peptide bond -P2-(S-farnesyl or geranylgeranyl)C-P1'-P2'-P3'-COOH where P1' and P2' are amino acids with aliphatic side chains and P3' is any C-terminal residue.</text>
        <dbReference type="EC" id="3.4.24.84"/>
    </reaction>
</comment>
<evidence type="ECO:0000256" key="4">
    <source>
        <dbReference type="ARBA" id="ARBA00022833"/>
    </source>
</evidence>
<feature type="domain" description="CAAX prenyl protease 1 N-terminal" evidence="12">
    <location>
        <begin position="28"/>
        <end position="211"/>
    </location>
</feature>
<evidence type="ECO:0000256" key="1">
    <source>
        <dbReference type="ARBA" id="ARBA00022670"/>
    </source>
</evidence>
<evidence type="ECO:0000259" key="11">
    <source>
        <dbReference type="Pfam" id="PF01435"/>
    </source>
</evidence>